<dbReference type="AlphaFoldDB" id="A0A240EBH8"/>
<dbReference type="InterPro" id="IPR035965">
    <property type="entry name" value="PAS-like_dom_sf"/>
</dbReference>
<dbReference type="Pfam" id="PF08447">
    <property type="entry name" value="PAS_3"/>
    <property type="match status" value="1"/>
</dbReference>
<evidence type="ECO:0000259" key="1">
    <source>
        <dbReference type="PROSITE" id="PS50112"/>
    </source>
</evidence>
<dbReference type="InterPro" id="IPR013655">
    <property type="entry name" value="PAS_fold_3"/>
</dbReference>
<name>A0A240EBH8_9GAMM</name>
<accession>A0A240EBH8</accession>
<sequence>MSRWFRRQFEKQQQTQHLWLDSFDQFSESILLLDENFNVMRYNHTWQHFIESIFPRQQQEIPLHFIRELKRYIYPDDLYTVTQLLNPHNKNTEHGIRLIHQQQLFWFKLRCQHVYDPQQATNYYYFFLTEQTHQIKQASLRLAQQRSLDGLLQRLPIMLYRSRNDRNWTMEYVNEGCQQITGYLPEQLINSPLYGQRIYPPDNDYVWSSVQQALDHKQIFYLAYRWRDAHDNLIQVKEIGQGLYSKSDMVLGVEGVIFKDMDA</sequence>
<gene>
    <name evidence="2" type="ORF">SAMN05421731_106126</name>
</gene>
<dbReference type="RefSeq" id="WP_097079642.1">
    <property type="nucleotide sequence ID" value="NZ_BAABHT010000003.1"/>
</dbReference>
<feature type="domain" description="PAS" evidence="1">
    <location>
        <begin position="144"/>
        <end position="217"/>
    </location>
</feature>
<dbReference type="SMART" id="SM00091">
    <property type="entry name" value="PAS"/>
    <property type="match status" value="2"/>
</dbReference>
<proteinExistence type="predicted"/>
<reference evidence="3" key="1">
    <citation type="submission" date="2016-09" db="EMBL/GenBank/DDBJ databases">
        <authorList>
            <person name="Varghese N."/>
            <person name="Submissions S."/>
        </authorList>
    </citation>
    <scope>NUCLEOTIDE SEQUENCE [LARGE SCALE GENOMIC DNA]</scope>
    <source>
        <strain evidence="3">ANC 4466</strain>
    </source>
</reference>
<evidence type="ECO:0000313" key="3">
    <source>
        <dbReference type="Proteomes" id="UP000219042"/>
    </source>
</evidence>
<dbReference type="SUPFAM" id="SSF55785">
    <property type="entry name" value="PYP-like sensor domain (PAS domain)"/>
    <property type="match status" value="1"/>
</dbReference>
<dbReference type="Proteomes" id="UP000219042">
    <property type="component" value="Unassembled WGS sequence"/>
</dbReference>
<keyword evidence="3" id="KW-1185">Reference proteome</keyword>
<dbReference type="Gene3D" id="3.30.450.20">
    <property type="entry name" value="PAS domain"/>
    <property type="match status" value="1"/>
</dbReference>
<dbReference type="PROSITE" id="PS50112">
    <property type="entry name" value="PAS"/>
    <property type="match status" value="1"/>
</dbReference>
<dbReference type="CDD" id="cd00130">
    <property type="entry name" value="PAS"/>
    <property type="match status" value="1"/>
</dbReference>
<protein>
    <submittedName>
        <fullName evidence="2">PAS fold-containing protein</fullName>
    </submittedName>
</protein>
<dbReference type="EMBL" id="OANT01000006">
    <property type="protein sequence ID" value="SNX45891.1"/>
    <property type="molecule type" value="Genomic_DNA"/>
</dbReference>
<evidence type="ECO:0000313" key="2">
    <source>
        <dbReference type="EMBL" id="SNX45891.1"/>
    </source>
</evidence>
<organism evidence="2 3">
    <name type="scientific">Acinetobacter puyangensis</name>
    <dbReference type="NCBI Taxonomy" id="1096779"/>
    <lineage>
        <taxon>Bacteria</taxon>
        <taxon>Pseudomonadati</taxon>
        <taxon>Pseudomonadota</taxon>
        <taxon>Gammaproteobacteria</taxon>
        <taxon>Moraxellales</taxon>
        <taxon>Moraxellaceae</taxon>
        <taxon>Acinetobacter</taxon>
    </lineage>
</organism>
<dbReference type="InterPro" id="IPR000014">
    <property type="entry name" value="PAS"/>
</dbReference>
<dbReference type="OrthoDB" id="344644at2"/>